<organism evidence="4 5">
    <name type="scientific">Propionicimonas paludicola</name>
    <dbReference type="NCBI Taxonomy" id="185243"/>
    <lineage>
        <taxon>Bacteria</taxon>
        <taxon>Bacillati</taxon>
        <taxon>Actinomycetota</taxon>
        <taxon>Actinomycetes</taxon>
        <taxon>Propionibacteriales</taxon>
        <taxon>Nocardioidaceae</taxon>
        <taxon>Propionicimonas</taxon>
    </lineage>
</organism>
<reference evidence="4 5" key="1">
    <citation type="submission" date="2017-10" db="EMBL/GenBank/DDBJ databases">
        <title>Sequencing the genomes of 1000 actinobacteria strains.</title>
        <authorList>
            <person name="Klenk H.-P."/>
        </authorList>
    </citation>
    <scope>NUCLEOTIDE SEQUENCE [LARGE SCALE GENOMIC DNA]</scope>
    <source>
        <strain evidence="4 5">DSM 15597</strain>
    </source>
</reference>
<feature type="transmembrane region" description="Helical" evidence="3">
    <location>
        <begin position="7"/>
        <end position="31"/>
    </location>
</feature>
<protein>
    <submittedName>
        <fullName evidence="4">Sortase A</fullName>
    </submittedName>
</protein>
<dbReference type="InterPro" id="IPR005754">
    <property type="entry name" value="Sortase"/>
</dbReference>
<dbReference type="RefSeq" id="WP_098459276.1">
    <property type="nucleotide sequence ID" value="NZ_PDJC01000001.1"/>
</dbReference>
<feature type="active site" description="Acyl-thioester intermediate" evidence="2">
    <location>
        <position position="188"/>
    </location>
</feature>
<dbReference type="GO" id="GO:0016787">
    <property type="term" value="F:hydrolase activity"/>
    <property type="evidence" value="ECO:0007669"/>
    <property type="project" value="UniProtKB-KW"/>
</dbReference>
<dbReference type="Proteomes" id="UP000226079">
    <property type="component" value="Unassembled WGS sequence"/>
</dbReference>
<dbReference type="NCBIfam" id="TIGR01076">
    <property type="entry name" value="sortase_fam"/>
    <property type="match status" value="1"/>
</dbReference>
<dbReference type="InterPro" id="IPR023365">
    <property type="entry name" value="Sortase_dom-sf"/>
</dbReference>
<dbReference type="NCBIfam" id="NF033747">
    <property type="entry name" value="class_E_sortase"/>
    <property type="match status" value="1"/>
</dbReference>
<name>A0A2A9CMM9_9ACTN</name>
<dbReference type="Gene3D" id="2.40.260.10">
    <property type="entry name" value="Sortase"/>
    <property type="match status" value="1"/>
</dbReference>
<evidence type="ECO:0000256" key="3">
    <source>
        <dbReference type="SAM" id="Phobius"/>
    </source>
</evidence>
<evidence type="ECO:0000313" key="4">
    <source>
        <dbReference type="EMBL" id="PFG15664.1"/>
    </source>
</evidence>
<keyword evidence="3" id="KW-1133">Transmembrane helix</keyword>
<dbReference type="OrthoDB" id="5242879at2"/>
<feature type="active site" description="Proton donor/acceptor" evidence="2">
    <location>
        <position position="120"/>
    </location>
</feature>
<evidence type="ECO:0000313" key="5">
    <source>
        <dbReference type="Proteomes" id="UP000226079"/>
    </source>
</evidence>
<sequence length="223" mass="24259">MRVVRGAVGLLGELLVTLGVLLLLFVGWQLWWTDVVSDADAAQVVSTIEQELNTPDSSFVQPGKAKLGDAYAIVRIPRFGATYARPLYQGTTRAVLQRGVGHYLETAMPGEIGNFAMAGHRTTYGKPFNRIAELRDGDVVLIETKDSYFVYRVTGHQIVPPTQVSVLLPVPDQPGAEPTAATLTMTSCHPEFSARERFIVHAELDATYPRAGGVPPEVLEVKG</sequence>
<proteinExistence type="predicted"/>
<dbReference type="Pfam" id="PF04203">
    <property type="entry name" value="Sortase"/>
    <property type="match status" value="1"/>
</dbReference>
<dbReference type="CDD" id="cd05830">
    <property type="entry name" value="Sortase_E"/>
    <property type="match status" value="1"/>
</dbReference>
<dbReference type="InterPro" id="IPR053465">
    <property type="entry name" value="Sortase_Class_E"/>
</dbReference>
<accession>A0A2A9CMM9</accession>
<dbReference type="SUPFAM" id="SSF63817">
    <property type="entry name" value="Sortase"/>
    <property type="match status" value="1"/>
</dbReference>
<gene>
    <name evidence="4" type="ORF">ATK74_0184</name>
</gene>
<keyword evidence="3" id="KW-0472">Membrane</keyword>
<keyword evidence="5" id="KW-1185">Reference proteome</keyword>
<dbReference type="EMBL" id="PDJC01000001">
    <property type="protein sequence ID" value="PFG15664.1"/>
    <property type="molecule type" value="Genomic_DNA"/>
</dbReference>
<evidence type="ECO:0000256" key="2">
    <source>
        <dbReference type="PIRSR" id="PIRSR605754-1"/>
    </source>
</evidence>
<dbReference type="AlphaFoldDB" id="A0A2A9CMM9"/>
<dbReference type="InterPro" id="IPR042003">
    <property type="entry name" value="Sortase_E"/>
</dbReference>
<comment type="caution">
    <text evidence="4">The sequence shown here is derived from an EMBL/GenBank/DDBJ whole genome shotgun (WGS) entry which is preliminary data.</text>
</comment>
<keyword evidence="1" id="KW-0378">Hydrolase</keyword>
<keyword evidence="3" id="KW-0812">Transmembrane</keyword>
<evidence type="ECO:0000256" key="1">
    <source>
        <dbReference type="ARBA" id="ARBA00022801"/>
    </source>
</evidence>